<organism evidence="1">
    <name type="scientific">Arion vulgaris</name>
    <dbReference type="NCBI Taxonomy" id="1028688"/>
    <lineage>
        <taxon>Eukaryota</taxon>
        <taxon>Metazoa</taxon>
        <taxon>Spiralia</taxon>
        <taxon>Lophotrochozoa</taxon>
        <taxon>Mollusca</taxon>
        <taxon>Gastropoda</taxon>
        <taxon>Heterobranchia</taxon>
        <taxon>Euthyneura</taxon>
        <taxon>Panpulmonata</taxon>
        <taxon>Eupulmonata</taxon>
        <taxon>Stylommatophora</taxon>
        <taxon>Helicina</taxon>
        <taxon>Arionoidea</taxon>
        <taxon>Arionidae</taxon>
        <taxon>Arion</taxon>
    </lineage>
</organism>
<gene>
    <name evidence="1" type="primary">ORF174909</name>
</gene>
<name>A0A0B7B9X3_9EUPU</name>
<dbReference type="AlphaFoldDB" id="A0A0B7B9X3"/>
<proteinExistence type="predicted"/>
<protein>
    <submittedName>
        <fullName evidence="1">Uncharacterized protein</fullName>
    </submittedName>
</protein>
<sequence length="75" mass="8612">MFTIRTQYGNIFFCPSPVTKKAISDPQTRRCFVGQLQTFYNLFGLQFCQKLSNLFCQRPSSRIPVNNGEISEPSN</sequence>
<reference evidence="1" key="1">
    <citation type="submission" date="2014-12" db="EMBL/GenBank/DDBJ databases">
        <title>Insight into the proteome of Arion vulgaris.</title>
        <authorList>
            <person name="Aradska J."/>
            <person name="Bulat T."/>
            <person name="Smidak R."/>
            <person name="Sarate P."/>
            <person name="Gangsoo J."/>
            <person name="Sialana F."/>
            <person name="Bilban M."/>
            <person name="Lubec G."/>
        </authorList>
    </citation>
    <scope>NUCLEOTIDE SEQUENCE</scope>
    <source>
        <tissue evidence="1">Skin</tissue>
    </source>
</reference>
<dbReference type="EMBL" id="HACG01043274">
    <property type="protein sequence ID" value="CEK90139.1"/>
    <property type="molecule type" value="Transcribed_RNA"/>
</dbReference>
<evidence type="ECO:0000313" key="1">
    <source>
        <dbReference type="EMBL" id="CEK90139.1"/>
    </source>
</evidence>
<accession>A0A0B7B9X3</accession>